<dbReference type="InterPro" id="IPR019557">
    <property type="entry name" value="AminoTfrase-like_pln_mobile"/>
</dbReference>
<accession>A0A1S3W1M8</accession>
<evidence type="ECO:0000259" key="2">
    <source>
        <dbReference type="Pfam" id="PF10536"/>
    </source>
</evidence>
<evidence type="ECO:0000313" key="4">
    <source>
        <dbReference type="RefSeq" id="XP_014524392.1"/>
    </source>
</evidence>
<feature type="domain" description="Aminotransferase-like plant mobile" evidence="2">
    <location>
        <begin position="178"/>
        <end position="253"/>
    </location>
</feature>
<dbReference type="InterPro" id="IPR044824">
    <property type="entry name" value="MAIN-like"/>
</dbReference>
<feature type="compositionally biased region" description="Basic and acidic residues" evidence="1">
    <location>
        <begin position="51"/>
        <end position="61"/>
    </location>
</feature>
<dbReference type="RefSeq" id="XP_014524392.1">
    <property type="nucleotide sequence ID" value="XM_014668906.1"/>
</dbReference>
<dbReference type="KEGG" id="vra:106780611"/>
<evidence type="ECO:0000313" key="3">
    <source>
        <dbReference type="Proteomes" id="UP000087766"/>
    </source>
</evidence>
<dbReference type="GO" id="GO:0010073">
    <property type="term" value="P:meristem maintenance"/>
    <property type="evidence" value="ECO:0007669"/>
    <property type="project" value="InterPro"/>
</dbReference>
<dbReference type="Pfam" id="PF10536">
    <property type="entry name" value="PMD"/>
    <property type="match status" value="1"/>
</dbReference>
<dbReference type="AlphaFoldDB" id="A0A1S3W1M8"/>
<feature type="region of interest" description="Disordered" evidence="1">
    <location>
        <begin position="1"/>
        <end position="61"/>
    </location>
</feature>
<dbReference type="GeneID" id="106780611"/>
<reference evidence="4" key="1">
    <citation type="submission" date="2025-08" db="UniProtKB">
        <authorList>
            <consortium name="RefSeq"/>
        </authorList>
    </citation>
    <scope>IDENTIFICATION</scope>
    <source>
        <tissue evidence="4">Leaf</tissue>
    </source>
</reference>
<protein>
    <submittedName>
        <fullName evidence="4">Uncharacterized protein LOC106780611</fullName>
    </submittedName>
</protein>
<name>A0A1S3W1M8_VIGRR</name>
<keyword evidence="3" id="KW-1185">Reference proteome</keyword>
<organism evidence="3 4">
    <name type="scientific">Vigna radiata var. radiata</name>
    <name type="common">Mung bean</name>
    <name type="synonym">Phaseolus aureus</name>
    <dbReference type="NCBI Taxonomy" id="3916"/>
    <lineage>
        <taxon>Eukaryota</taxon>
        <taxon>Viridiplantae</taxon>
        <taxon>Streptophyta</taxon>
        <taxon>Embryophyta</taxon>
        <taxon>Tracheophyta</taxon>
        <taxon>Spermatophyta</taxon>
        <taxon>Magnoliopsida</taxon>
        <taxon>eudicotyledons</taxon>
        <taxon>Gunneridae</taxon>
        <taxon>Pentapetalae</taxon>
        <taxon>rosids</taxon>
        <taxon>fabids</taxon>
        <taxon>Fabales</taxon>
        <taxon>Fabaceae</taxon>
        <taxon>Papilionoideae</taxon>
        <taxon>50 kb inversion clade</taxon>
        <taxon>NPAAA clade</taxon>
        <taxon>indigoferoid/millettioid clade</taxon>
        <taxon>Phaseoleae</taxon>
        <taxon>Vigna</taxon>
    </lineage>
</organism>
<dbReference type="PANTHER" id="PTHR46033:SF8">
    <property type="entry name" value="PROTEIN MAINTENANCE OF MERISTEMS-LIKE"/>
    <property type="match status" value="1"/>
</dbReference>
<evidence type="ECO:0000256" key="1">
    <source>
        <dbReference type="SAM" id="MobiDB-lite"/>
    </source>
</evidence>
<sequence length="265" mass="30671">MVRTRGASSYHGEISSCGKSSSLSHPERRRPTTSARRKRVQESQVDVIEEHEEHEQHDEGIQHEYDQGIQHEYDEGIQHEYDKGIQHNYVEDDYVEQEDVCEEQDEEGGFQGGPQDTSLLTHYTDHVAFAIWQGRDRQEMKVISHGKKLKHFGMYHETIEPFITMSDLSSLVNLSYEYTDHGLIVTLMERWHLETNSFHLPVGEMSVTLDDVHNLLHLPIIGQFCEVEDLKYEEARSHIMDLLGVDRTKATTEMTRTHGPKVKLS</sequence>
<dbReference type="Proteomes" id="UP000087766">
    <property type="component" value="Unplaced"/>
</dbReference>
<dbReference type="PANTHER" id="PTHR46033">
    <property type="entry name" value="PROTEIN MAIN-LIKE 2"/>
    <property type="match status" value="1"/>
</dbReference>
<gene>
    <name evidence="4" type="primary">LOC106780611</name>
</gene>
<proteinExistence type="predicted"/>
<dbReference type="OrthoDB" id="1436252at2759"/>